<name>A0A4R5QB31_9PROT</name>
<gene>
    <name evidence="4" type="ORF">E2C06_25645</name>
</gene>
<dbReference type="RefSeq" id="WP_133291432.1">
    <property type="nucleotide sequence ID" value="NZ_SMSJ01000054.1"/>
</dbReference>
<reference evidence="4 5" key="1">
    <citation type="journal article" date="2016" name="J. Microbiol.">
        <title>Dankookia rubra gen. nov., sp. nov., an alphaproteobacterium isolated from sediment of a shallow stream.</title>
        <authorList>
            <person name="Kim W.H."/>
            <person name="Kim D.H."/>
            <person name="Kang K."/>
            <person name="Ahn T.Y."/>
        </authorList>
    </citation>
    <scope>NUCLEOTIDE SEQUENCE [LARGE SCALE GENOMIC DNA]</scope>
    <source>
        <strain evidence="4 5">JCM30602</strain>
    </source>
</reference>
<dbReference type="SUPFAM" id="SSF51735">
    <property type="entry name" value="NAD(P)-binding Rossmann-fold domains"/>
    <property type="match status" value="1"/>
</dbReference>
<dbReference type="Gene3D" id="3.40.50.720">
    <property type="entry name" value="NAD(P)-binding Rossmann-like Domain"/>
    <property type="match status" value="1"/>
</dbReference>
<keyword evidence="5" id="KW-1185">Reference proteome</keyword>
<dbReference type="AlphaFoldDB" id="A0A4R5QB31"/>
<evidence type="ECO:0000313" key="5">
    <source>
        <dbReference type="Proteomes" id="UP000295096"/>
    </source>
</evidence>
<evidence type="ECO:0000256" key="1">
    <source>
        <dbReference type="ARBA" id="ARBA00005125"/>
    </source>
</evidence>
<dbReference type="Gene3D" id="3.90.25.10">
    <property type="entry name" value="UDP-galactose 4-epimerase, domain 1"/>
    <property type="match status" value="1"/>
</dbReference>
<evidence type="ECO:0000259" key="3">
    <source>
        <dbReference type="Pfam" id="PF01370"/>
    </source>
</evidence>
<dbReference type="EMBL" id="SMSJ01000054">
    <property type="protein sequence ID" value="TDH59778.1"/>
    <property type="molecule type" value="Genomic_DNA"/>
</dbReference>
<evidence type="ECO:0000256" key="2">
    <source>
        <dbReference type="ARBA" id="ARBA00007637"/>
    </source>
</evidence>
<evidence type="ECO:0000313" key="4">
    <source>
        <dbReference type="EMBL" id="TDH59778.1"/>
    </source>
</evidence>
<proteinExistence type="inferred from homology"/>
<feature type="domain" description="NAD-dependent epimerase/dehydratase" evidence="3">
    <location>
        <begin position="5"/>
        <end position="239"/>
    </location>
</feature>
<comment type="caution">
    <text evidence="4">The sequence shown here is derived from an EMBL/GenBank/DDBJ whole genome shotgun (WGS) entry which is preliminary data.</text>
</comment>
<comment type="pathway">
    <text evidence="1">Bacterial outer membrane biogenesis; LPS O-antigen biosynthesis.</text>
</comment>
<protein>
    <submittedName>
        <fullName evidence="4">NAD-dependent epimerase/dehydratase family protein</fullName>
    </submittedName>
</protein>
<organism evidence="4 5">
    <name type="scientific">Dankookia rubra</name>
    <dbReference type="NCBI Taxonomy" id="1442381"/>
    <lineage>
        <taxon>Bacteria</taxon>
        <taxon>Pseudomonadati</taxon>
        <taxon>Pseudomonadota</taxon>
        <taxon>Alphaproteobacteria</taxon>
        <taxon>Acetobacterales</taxon>
        <taxon>Roseomonadaceae</taxon>
        <taxon>Dankookia</taxon>
    </lineage>
</organism>
<sequence length="309" mass="32067">MSLYVLTGGAGFIGSHLADSLLAGGHQVRVVDDLSTGHRRNLDPRVELLVGDIADPALVGRALQGAAGVFHLAAIASVARSNEDWSGTHRVNQTGSITVLDAARQQGRIPVVYASSAAIYGDQGESPIDEAASPAPNTAYGADKLGSELHARVAFHVHRVPTMGFRFFNVFGPRQDPASPYSGVISIFAARIAAGQPLTLHGDGLQTRDFVYVEDVVRHLRAGMEVLHAAPQATVLNVCTGRATSVLELAQALARIDGRPLAMSFGPSRAGDIRASLGNPAAASAVLGVRATTGLETGLAATVRSMAAA</sequence>
<dbReference type="PANTHER" id="PTHR43000">
    <property type="entry name" value="DTDP-D-GLUCOSE 4,6-DEHYDRATASE-RELATED"/>
    <property type="match status" value="1"/>
</dbReference>
<dbReference type="Pfam" id="PF01370">
    <property type="entry name" value="Epimerase"/>
    <property type="match status" value="1"/>
</dbReference>
<dbReference type="OrthoDB" id="9801785at2"/>
<dbReference type="InterPro" id="IPR001509">
    <property type="entry name" value="Epimerase_deHydtase"/>
</dbReference>
<dbReference type="InterPro" id="IPR036291">
    <property type="entry name" value="NAD(P)-bd_dom_sf"/>
</dbReference>
<comment type="similarity">
    <text evidence="2">Belongs to the NAD(P)-dependent epimerase/dehydratase family.</text>
</comment>
<dbReference type="Proteomes" id="UP000295096">
    <property type="component" value="Unassembled WGS sequence"/>
</dbReference>
<accession>A0A4R5QB31</accession>